<sequence length="373" mass="41972">MKVVLNIARIFVGVLFIFSGLIKANDPLGLSYKMQEFFEVWGWSALNDYSLVLSLVMNVFEVVAGIALLVGYRMKLVSWLLFLLIVFFTFLTGYAFLSGKIKTCGCFGDCVPLTAFQSFLKDLILFVLTLLIVFNYKKIRPVFSPGPSIGILLLSVFAVSWMQEHALKHLPFVDCLPYKQGNNIAEKMKVPPGAIADSSIMNFTYKHKGQRVEFDQDHFPDDFDSTYEFVERHDKLIRQGNATPAIVDFALRNDAGDDITAQVLETPGYYMLVFVKDFGNAGKWMKEEHTQLVQTCLSKNIPVRYITSEPKKAAHYLDSLAVKDLLICDATVIKTAARANPTYFLMNQATVYRKISGADISKMQKAVGELKAQ</sequence>
<evidence type="ECO:0000313" key="7">
    <source>
        <dbReference type="EMBL" id="MEX6691310.1"/>
    </source>
</evidence>
<feature type="domain" description="Methylamine utilisation protein MauE" evidence="6">
    <location>
        <begin position="1"/>
        <end position="134"/>
    </location>
</feature>
<proteinExistence type="predicted"/>
<gene>
    <name evidence="7" type="ORF">QTN47_27620</name>
</gene>
<dbReference type="RefSeq" id="WP_369332727.1">
    <property type="nucleotide sequence ID" value="NZ_JAULBC010000016.1"/>
</dbReference>
<dbReference type="Pfam" id="PF07291">
    <property type="entry name" value="MauE"/>
    <property type="match status" value="1"/>
</dbReference>
<feature type="transmembrane region" description="Helical" evidence="5">
    <location>
        <begin position="142"/>
        <end position="162"/>
    </location>
</feature>
<dbReference type="InterPro" id="IPR009908">
    <property type="entry name" value="Methylamine_util_MauE"/>
</dbReference>
<dbReference type="Proteomes" id="UP001560573">
    <property type="component" value="Unassembled WGS sequence"/>
</dbReference>
<evidence type="ECO:0000256" key="3">
    <source>
        <dbReference type="ARBA" id="ARBA00022989"/>
    </source>
</evidence>
<feature type="transmembrane region" description="Helical" evidence="5">
    <location>
        <begin position="77"/>
        <end position="96"/>
    </location>
</feature>
<keyword evidence="2 5" id="KW-0812">Transmembrane</keyword>
<comment type="subcellular location">
    <subcellularLocation>
        <location evidence="1">Membrane</location>
        <topology evidence="1">Multi-pass membrane protein</topology>
    </subcellularLocation>
</comment>
<feature type="transmembrane region" description="Helical" evidence="5">
    <location>
        <begin position="7"/>
        <end position="24"/>
    </location>
</feature>
<keyword evidence="4 5" id="KW-0472">Membrane</keyword>
<feature type="transmembrane region" description="Helical" evidence="5">
    <location>
        <begin position="49"/>
        <end position="70"/>
    </location>
</feature>
<evidence type="ECO:0000256" key="1">
    <source>
        <dbReference type="ARBA" id="ARBA00004141"/>
    </source>
</evidence>
<dbReference type="NCBIfam" id="NF045576">
    <property type="entry name" value="BT_3928_fam"/>
    <property type="match status" value="1"/>
</dbReference>
<dbReference type="EMBL" id="JAULBC010000016">
    <property type="protein sequence ID" value="MEX6691310.1"/>
    <property type="molecule type" value="Genomic_DNA"/>
</dbReference>
<protein>
    <submittedName>
        <fullName evidence="7">DoxX family protein</fullName>
    </submittedName>
</protein>
<organism evidence="7 8">
    <name type="scientific">Danxiaibacter flavus</name>
    <dbReference type="NCBI Taxonomy" id="3049108"/>
    <lineage>
        <taxon>Bacteria</taxon>
        <taxon>Pseudomonadati</taxon>
        <taxon>Bacteroidota</taxon>
        <taxon>Chitinophagia</taxon>
        <taxon>Chitinophagales</taxon>
        <taxon>Chitinophagaceae</taxon>
        <taxon>Danxiaibacter</taxon>
    </lineage>
</organism>
<accession>A0ABV3ZNW2</accession>
<evidence type="ECO:0000313" key="8">
    <source>
        <dbReference type="Proteomes" id="UP001560573"/>
    </source>
</evidence>
<evidence type="ECO:0000256" key="4">
    <source>
        <dbReference type="ARBA" id="ARBA00023136"/>
    </source>
</evidence>
<comment type="caution">
    <text evidence="7">The sequence shown here is derived from an EMBL/GenBank/DDBJ whole genome shotgun (WGS) entry which is preliminary data.</text>
</comment>
<reference evidence="7 8" key="1">
    <citation type="submission" date="2023-07" db="EMBL/GenBank/DDBJ databases">
        <authorList>
            <person name="Lian W.-H."/>
        </authorList>
    </citation>
    <scope>NUCLEOTIDE SEQUENCE [LARGE SCALE GENOMIC DNA]</scope>
    <source>
        <strain evidence="7 8">SYSU DXS3180</strain>
    </source>
</reference>
<keyword evidence="3 5" id="KW-1133">Transmembrane helix</keyword>
<evidence type="ECO:0000259" key="6">
    <source>
        <dbReference type="Pfam" id="PF07291"/>
    </source>
</evidence>
<evidence type="ECO:0000256" key="5">
    <source>
        <dbReference type="SAM" id="Phobius"/>
    </source>
</evidence>
<keyword evidence="8" id="KW-1185">Reference proteome</keyword>
<feature type="transmembrane region" description="Helical" evidence="5">
    <location>
        <begin position="116"/>
        <end position="135"/>
    </location>
</feature>
<name>A0ABV3ZNW2_9BACT</name>
<evidence type="ECO:0000256" key="2">
    <source>
        <dbReference type="ARBA" id="ARBA00022692"/>
    </source>
</evidence>